<dbReference type="Proteomes" id="UP001519460">
    <property type="component" value="Unassembled WGS sequence"/>
</dbReference>
<comment type="caution">
    <text evidence="1">The sequence shown here is derived from an EMBL/GenBank/DDBJ whole genome shotgun (WGS) entry which is preliminary data.</text>
</comment>
<keyword evidence="2" id="KW-1185">Reference proteome</keyword>
<evidence type="ECO:0000313" key="2">
    <source>
        <dbReference type="Proteomes" id="UP001519460"/>
    </source>
</evidence>
<sequence length="186" mass="20630">MKGCDIYLIEGSKGQVKQVGRQRSEKTQKEDGELGTYLASRNKMAAGSQDLGMYGGAPDCWNGSKREKFHSLSPLSRRNGNVRRTRAQRKQQQHQCALVSNPLSHYGPQGRDVISVTSDSNAGVTAADPLLTTITEWQPMSVPVFTLKSGALTQPRYSVARTRWTGQSERSDELLMGQLYRPVTEK</sequence>
<dbReference type="EMBL" id="JACVVK020000261">
    <property type="protein sequence ID" value="KAK7481491.1"/>
    <property type="molecule type" value="Genomic_DNA"/>
</dbReference>
<protein>
    <submittedName>
        <fullName evidence="1">Uncharacterized protein</fullName>
    </submittedName>
</protein>
<reference evidence="1 2" key="1">
    <citation type="journal article" date="2023" name="Sci. Data">
        <title>Genome assembly of the Korean intertidal mud-creeper Batillaria attramentaria.</title>
        <authorList>
            <person name="Patra A.K."/>
            <person name="Ho P.T."/>
            <person name="Jun S."/>
            <person name="Lee S.J."/>
            <person name="Kim Y."/>
            <person name="Won Y.J."/>
        </authorList>
    </citation>
    <scope>NUCLEOTIDE SEQUENCE [LARGE SCALE GENOMIC DNA]</scope>
    <source>
        <strain evidence="1">Wonlab-2016</strain>
    </source>
</reference>
<gene>
    <name evidence="1" type="ORF">BaRGS_00027253</name>
</gene>
<accession>A0ABD0K2H0</accession>
<organism evidence="1 2">
    <name type="scientific">Batillaria attramentaria</name>
    <dbReference type="NCBI Taxonomy" id="370345"/>
    <lineage>
        <taxon>Eukaryota</taxon>
        <taxon>Metazoa</taxon>
        <taxon>Spiralia</taxon>
        <taxon>Lophotrochozoa</taxon>
        <taxon>Mollusca</taxon>
        <taxon>Gastropoda</taxon>
        <taxon>Caenogastropoda</taxon>
        <taxon>Sorbeoconcha</taxon>
        <taxon>Cerithioidea</taxon>
        <taxon>Batillariidae</taxon>
        <taxon>Batillaria</taxon>
    </lineage>
</organism>
<proteinExistence type="predicted"/>
<evidence type="ECO:0000313" key="1">
    <source>
        <dbReference type="EMBL" id="KAK7481491.1"/>
    </source>
</evidence>
<name>A0ABD0K2H0_9CAEN</name>
<dbReference type="AlphaFoldDB" id="A0ABD0K2H0"/>